<sequence>MYTPTSASSCPVRITLIRSYSPLIYDFRHGGSALPYVQSPEVFQQERLVRGEVTFLDLGRFARARRAQ</sequence>
<gene>
    <name evidence="1" type="ORF">PU648_53340</name>
</gene>
<organism evidence="1 2">
    <name type="scientific">Streptomyces mirabilis</name>
    <dbReference type="NCBI Taxonomy" id="68239"/>
    <lineage>
        <taxon>Bacteria</taxon>
        <taxon>Bacillati</taxon>
        <taxon>Actinomycetota</taxon>
        <taxon>Actinomycetes</taxon>
        <taxon>Kitasatosporales</taxon>
        <taxon>Streptomycetaceae</taxon>
        <taxon>Streptomyces</taxon>
    </lineage>
</organism>
<evidence type="ECO:0000313" key="1">
    <source>
        <dbReference type="EMBL" id="MDU9000922.1"/>
    </source>
</evidence>
<accession>A0ABU3V412</accession>
<dbReference type="EMBL" id="JARAKF010000002">
    <property type="protein sequence ID" value="MDU9000922.1"/>
    <property type="molecule type" value="Genomic_DNA"/>
</dbReference>
<proteinExistence type="predicted"/>
<evidence type="ECO:0000313" key="2">
    <source>
        <dbReference type="Proteomes" id="UP001257627"/>
    </source>
</evidence>
<comment type="caution">
    <text evidence="1">The sequence shown here is derived from an EMBL/GenBank/DDBJ whole genome shotgun (WGS) entry which is preliminary data.</text>
</comment>
<protein>
    <submittedName>
        <fullName evidence="1">Uncharacterized protein</fullName>
    </submittedName>
</protein>
<dbReference type="Proteomes" id="UP001257627">
    <property type="component" value="Unassembled WGS sequence"/>
</dbReference>
<reference evidence="1 2" key="1">
    <citation type="submission" date="2023-02" db="EMBL/GenBank/DDBJ databases">
        <authorList>
            <person name="Maleckis M."/>
        </authorList>
    </citation>
    <scope>NUCLEOTIDE SEQUENCE [LARGE SCALE GENOMIC DNA]</scope>
    <source>
        <strain evidence="1 2">P8-A2</strain>
    </source>
</reference>
<keyword evidence="2" id="KW-1185">Reference proteome</keyword>
<dbReference type="RefSeq" id="WP_316738190.1">
    <property type="nucleotide sequence ID" value="NZ_CP107955.1"/>
</dbReference>
<name>A0ABU3V412_9ACTN</name>